<dbReference type="InterPro" id="IPR029479">
    <property type="entry name" value="Nitroreductase"/>
</dbReference>
<name>A0A644XJR6_9ZZZZ</name>
<accession>A0A644XJR6</accession>
<dbReference type="SUPFAM" id="SSF55469">
    <property type="entry name" value="FMN-dependent nitroreductase-like"/>
    <property type="match status" value="1"/>
</dbReference>
<dbReference type="Pfam" id="PF00881">
    <property type="entry name" value="Nitroreductase"/>
    <property type="match status" value="1"/>
</dbReference>
<dbReference type="AlphaFoldDB" id="A0A644XJR6"/>
<dbReference type="InterPro" id="IPR023312">
    <property type="entry name" value="Put_nitroreductase_C_bac"/>
</dbReference>
<sequence length="193" mass="21710">METSKIPFLKNRSYRRFDQSATIPLEHLESMVEAARLSPSSRNVQPIKFYLSNDPLLNREIFPALAWAGYLKEWEGPAEGERPSAYIILLHDKDVSAGYSCDHGIFAQSILLRAVELGWGGCMIASIKKSELQGVLELPVGLDPILVVALGKPIETVVVDNAVNGEIKYWREPDGTHHVPKRPMDELIYRNNR</sequence>
<keyword evidence="2" id="KW-0560">Oxidoreductase</keyword>
<dbReference type="PANTHER" id="PTHR43673:SF10">
    <property type="entry name" value="NADH DEHYDROGENASE_NAD(P)H NITROREDUCTASE XCC3605-RELATED"/>
    <property type="match status" value="1"/>
</dbReference>
<dbReference type="Gene3D" id="2.20.180.10">
    <property type="entry name" value="putative fmn-dependent nitroreductase like domains"/>
    <property type="match status" value="1"/>
</dbReference>
<proteinExistence type="inferred from homology"/>
<dbReference type="PANTHER" id="PTHR43673">
    <property type="entry name" value="NAD(P)H NITROREDUCTASE YDGI-RELATED"/>
    <property type="match status" value="1"/>
</dbReference>
<organism evidence="4">
    <name type="scientific">bioreactor metagenome</name>
    <dbReference type="NCBI Taxonomy" id="1076179"/>
    <lineage>
        <taxon>unclassified sequences</taxon>
        <taxon>metagenomes</taxon>
        <taxon>ecological metagenomes</taxon>
    </lineage>
</organism>
<dbReference type="CDD" id="cd02062">
    <property type="entry name" value="Nitro_FMN_reductase"/>
    <property type="match status" value="1"/>
</dbReference>
<dbReference type="Gene3D" id="3.40.109.10">
    <property type="entry name" value="NADH Oxidase"/>
    <property type="match status" value="1"/>
</dbReference>
<dbReference type="GO" id="GO:0016491">
    <property type="term" value="F:oxidoreductase activity"/>
    <property type="evidence" value="ECO:0007669"/>
    <property type="project" value="UniProtKB-KW"/>
</dbReference>
<evidence type="ECO:0000256" key="2">
    <source>
        <dbReference type="ARBA" id="ARBA00023002"/>
    </source>
</evidence>
<comment type="caution">
    <text evidence="4">The sequence shown here is derived from an EMBL/GenBank/DDBJ whole genome shotgun (WGS) entry which is preliminary data.</text>
</comment>
<protein>
    <recommendedName>
        <fullName evidence="3">Nitroreductase domain-containing protein</fullName>
    </recommendedName>
</protein>
<dbReference type="InterPro" id="IPR000415">
    <property type="entry name" value="Nitroreductase-like"/>
</dbReference>
<gene>
    <name evidence="4" type="ORF">SDC9_62799</name>
</gene>
<feature type="domain" description="Nitroreductase" evidence="3">
    <location>
        <begin position="12"/>
        <end position="152"/>
    </location>
</feature>
<dbReference type="EMBL" id="VSSQ01002608">
    <property type="protein sequence ID" value="MPM16420.1"/>
    <property type="molecule type" value="Genomic_DNA"/>
</dbReference>
<evidence type="ECO:0000313" key="4">
    <source>
        <dbReference type="EMBL" id="MPM16420.1"/>
    </source>
</evidence>
<evidence type="ECO:0000259" key="3">
    <source>
        <dbReference type="Pfam" id="PF00881"/>
    </source>
</evidence>
<comment type="similarity">
    <text evidence="1">Belongs to the nitroreductase family.</text>
</comment>
<evidence type="ECO:0000256" key="1">
    <source>
        <dbReference type="ARBA" id="ARBA00007118"/>
    </source>
</evidence>
<reference evidence="4" key="1">
    <citation type="submission" date="2019-08" db="EMBL/GenBank/DDBJ databases">
        <authorList>
            <person name="Kucharzyk K."/>
            <person name="Murdoch R.W."/>
            <person name="Higgins S."/>
            <person name="Loffler F."/>
        </authorList>
    </citation>
    <scope>NUCLEOTIDE SEQUENCE</scope>
</reference>